<evidence type="ECO:0000313" key="3">
    <source>
        <dbReference type="Ensembl" id="ENSMMSP00000031003.1"/>
    </source>
</evidence>
<evidence type="ECO:0008006" key="5">
    <source>
        <dbReference type="Google" id="ProtNLM"/>
    </source>
</evidence>
<dbReference type="Proteomes" id="UP000694544">
    <property type="component" value="Unplaced"/>
</dbReference>
<protein>
    <recommendedName>
        <fullName evidence="5">Secreted protein</fullName>
    </recommendedName>
</protein>
<feature type="chain" id="PRO_5034436643" description="Secreted protein" evidence="2">
    <location>
        <begin position="18"/>
        <end position="171"/>
    </location>
</feature>
<keyword evidence="2" id="KW-0732">Signal</keyword>
<sequence length="171" mass="18301">MKKWGLTAVLTWPFVLQFEVLVRKAASIDGLSPCAIVVGEPPSYCCVPEMTSSGERGDLTSPAEASTNANKVSPERIGSPGARSHHPMLPRACQLWSPCPCPAVVRGRPWSSSDICFGSSSVFRLRQSWGPLQLRATGCGQACPTATTPANRCIPHVQHVSRPSPNPCHSP</sequence>
<evidence type="ECO:0000256" key="2">
    <source>
        <dbReference type="SAM" id="SignalP"/>
    </source>
</evidence>
<evidence type="ECO:0000313" key="4">
    <source>
        <dbReference type="Proteomes" id="UP000694544"/>
    </source>
</evidence>
<organism evidence="3 4">
    <name type="scientific">Moschus moschiferus</name>
    <name type="common">Siberian musk deer</name>
    <name type="synonym">Moschus sibiricus</name>
    <dbReference type="NCBI Taxonomy" id="68415"/>
    <lineage>
        <taxon>Eukaryota</taxon>
        <taxon>Metazoa</taxon>
        <taxon>Chordata</taxon>
        <taxon>Craniata</taxon>
        <taxon>Vertebrata</taxon>
        <taxon>Euteleostomi</taxon>
        <taxon>Mammalia</taxon>
        <taxon>Eutheria</taxon>
        <taxon>Laurasiatheria</taxon>
        <taxon>Artiodactyla</taxon>
        <taxon>Ruminantia</taxon>
        <taxon>Pecora</taxon>
        <taxon>Moschidae</taxon>
        <taxon>Moschus</taxon>
    </lineage>
</organism>
<evidence type="ECO:0000256" key="1">
    <source>
        <dbReference type="SAM" id="MobiDB-lite"/>
    </source>
</evidence>
<dbReference type="AlphaFoldDB" id="A0A8C6MM97"/>
<dbReference type="Ensembl" id="ENSMMST00000034107.1">
    <property type="protein sequence ID" value="ENSMMSP00000031003.1"/>
    <property type="gene ID" value="ENSMMSG00000023087.1"/>
</dbReference>
<name>A0A8C6MM97_MOSMO</name>
<reference evidence="3" key="1">
    <citation type="submission" date="2025-08" db="UniProtKB">
        <authorList>
            <consortium name="Ensembl"/>
        </authorList>
    </citation>
    <scope>IDENTIFICATION</scope>
</reference>
<accession>A0A8C6MM97</accession>
<feature type="signal peptide" evidence="2">
    <location>
        <begin position="1"/>
        <end position="17"/>
    </location>
</feature>
<feature type="region of interest" description="Disordered" evidence="1">
    <location>
        <begin position="55"/>
        <end position="85"/>
    </location>
</feature>
<keyword evidence="4" id="KW-1185">Reference proteome</keyword>
<proteinExistence type="predicted"/>
<reference evidence="3" key="2">
    <citation type="submission" date="2025-09" db="UniProtKB">
        <authorList>
            <consortium name="Ensembl"/>
        </authorList>
    </citation>
    <scope>IDENTIFICATION</scope>
</reference>